<keyword evidence="2" id="KW-1185">Reference proteome</keyword>
<proteinExistence type="predicted"/>
<reference evidence="1" key="1">
    <citation type="submission" date="2021-01" db="EMBL/GenBank/DDBJ databases">
        <authorList>
            <person name="Zhong Y.L."/>
        </authorList>
    </citation>
    <scope>NUCLEOTIDE SEQUENCE</scope>
    <source>
        <strain evidence="1">KCTC 23302</strain>
    </source>
</reference>
<evidence type="ECO:0000313" key="2">
    <source>
        <dbReference type="Proteomes" id="UP000651057"/>
    </source>
</evidence>
<evidence type="ECO:0000313" key="1">
    <source>
        <dbReference type="EMBL" id="MBL0685982.1"/>
    </source>
</evidence>
<gene>
    <name evidence="1" type="ORF">JJQ60_20815</name>
</gene>
<accession>A0A936ZV67</accession>
<organism evidence="1 2">
    <name type="scientific">Aquimarina mytili</name>
    <dbReference type="NCBI Taxonomy" id="874423"/>
    <lineage>
        <taxon>Bacteria</taxon>
        <taxon>Pseudomonadati</taxon>
        <taxon>Bacteroidota</taxon>
        <taxon>Flavobacteriia</taxon>
        <taxon>Flavobacteriales</taxon>
        <taxon>Flavobacteriaceae</taxon>
        <taxon>Aquimarina</taxon>
    </lineage>
</organism>
<protein>
    <submittedName>
        <fullName evidence="1">Uncharacterized protein</fullName>
    </submittedName>
</protein>
<sequence length="234" mass="26877">MKHTLFLILVIGFLNCLSSQKKSPQTNIECDNTKLVNYVYPISNFVKEKKLIYSLKSNRDAMIELFEKSYVLNTDTDSLLIRFTKNSQEKTTDSIIFSLKNGIPKILKSFTKVDSHPYLIPTNETITGNQFCEFSTFGDISEYKISTENGEVFRKFDGHTTHKEYVKKEFNGVKYNCAIFESKKTLIVKFRGITQELKGTWVGCACENIGELYSTTKTEDGYVIESKLEKIIEK</sequence>
<name>A0A936ZV67_9FLAO</name>
<dbReference type="Proteomes" id="UP000651057">
    <property type="component" value="Unassembled WGS sequence"/>
</dbReference>
<dbReference type="RefSeq" id="WP_201924471.1">
    <property type="nucleotide sequence ID" value="NZ_BAABAX010000016.1"/>
</dbReference>
<dbReference type="EMBL" id="JAERQJ010000015">
    <property type="protein sequence ID" value="MBL0685982.1"/>
    <property type="molecule type" value="Genomic_DNA"/>
</dbReference>
<dbReference type="AlphaFoldDB" id="A0A936ZV67"/>
<comment type="caution">
    <text evidence="1">The sequence shown here is derived from an EMBL/GenBank/DDBJ whole genome shotgun (WGS) entry which is preliminary data.</text>
</comment>